<evidence type="ECO:0000256" key="1">
    <source>
        <dbReference type="ARBA" id="ARBA00006247"/>
    </source>
</evidence>
<proteinExistence type="inferred from homology"/>
<dbReference type="AlphaFoldDB" id="A0A117J445"/>
<comment type="similarity">
    <text evidence="1">Belongs to the peptidase M20A family.</text>
</comment>
<dbReference type="InterPro" id="IPR047177">
    <property type="entry name" value="Pept_M20A"/>
</dbReference>
<dbReference type="Proteomes" id="UP000054078">
    <property type="component" value="Unassembled WGS sequence"/>
</dbReference>
<dbReference type="GO" id="GO:0008233">
    <property type="term" value="F:peptidase activity"/>
    <property type="evidence" value="ECO:0007669"/>
    <property type="project" value="UniProtKB-KW"/>
</dbReference>
<dbReference type="InterPro" id="IPR002933">
    <property type="entry name" value="Peptidase_M20"/>
</dbReference>
<dbReference type="InterPro" id="IPR011650">
    <property type="entry name" value="Peptidase_M20_dimer"/>
</dbReference>
<dbReference type="InterPro" id="IPR001261">
    <property type="entry name" value="ArgE/DapE_CS"/>
</dbReference>
<sequence length="464" mass="49890">MSGINVYAHYTSEEDYSDLDYSGACERLASAIACKTIDQGDGTDSAPFERLHALVLSSYPHIMAASSFEEVGRNLLITCPGTEPSLPCVLLLAHQDVVPVVPGTEKDWLHDAFAGELDETFIWGRGALDIKDMLMGELEALEYLLARGERPRRTVILAFGADEETSSTGATELAGLIKERGVRADWLLDEGTTTIINGAMWGAAGHVLTDVCISQKGYLDLRLDAHGEGGHSSNPFGGTSLEHLCVAIARIAESRPTPKLTPIVEDTFRTLAPYITEEPLHTLVQDVHGNAEKIAALAATRRDLYPFVVTTMAVDMLQGGSAAPNVMPGDASATINFRLLPGTTADDVLAWVERAAQGTGVTATLVHTTPAGRMDSTDGPGYAEVAEALGHYYGNVDVVPSFVCGGTDAIRYEAVCDSILRVIPFRPTPEEEATGVHGVNERISRRTYAQGIRVLVRLLERTIL</sequence>
<dbReference type="PROSITE" id="PS00758">
    <property type="entry name" value="ARGE_DAPE_CPG2_1"/>
    <property type="match status" value="1"/>
</dbReference>
<gene>
    <name evidence="7" type="ORF">AUL39_04860</name>
</gene>
<dbReference type="Gene3D" id="3.40.630.10">
    <property type="entry name" value="Zn peptidases"/>
    <property type="match status" value="1"/>
</dbReference>
<dbReference type="Pfam" id="PF01546">
    <property type="entry name" value="Peptidase_M20"/>
    <property type="match status" value="1"/>
</dbReference>
<dbReference type="Pfam" id="PF07687">
    <property type="entry name" value="M20_dimer"/>
    <property type="match status" value="1"/>
</dbReference>
<protein>
    <submittedName>
        <fullName evidence="7">Peptidase M20</fullName>
    </submittedName>
</protein>
<evidence type="ECO:0000256" key="5">
    <source>
        <dbReference type="ARBA" id="ARBA00022833"/>
    </source>
</evidence>
<dbReference type="PANTHER" id="PTHR45962:SF1">
    <property type="entry name" value="N-FATTY-ACYL-AMINO ACID SYNTHASE_HYDROLASE PM20D1"/>
    <property type="match status" value="1"/>
</dbReference>
<accession>A0A117J445</accession>
<feature type="domain" description="Peptidase M20 dimerisation" evidence="6">
    <location>
        <begin position="213"/>
        <end position="356"/>
    </location>
</feature>
<keyword evidence="2" id="KW-0645">Protease</keyword>
<dbReference type="PANTHER" id="PTHR45962">
    <property type="entry name" value="N-FATTY-ACYL-AMINO ACID SYNTHASE/HYDROLASE PM20D1"/>
    <property type="match status" value="1"/>
</dbReference>
<comment type="caution">
    <text evidence="7">The sequence shown here is derived from an EMBL/GenBank/DDBJ whole genome shotgun (WGS) entry which is preliminary data.</text>
</comment>
<evidence type="ECO:0000256" key="3">
    <source>
        <dbReference type="ARBA" id="ARBA00022723"/>
    </source>
</evidence>
<dbReference type="Gene3D" id="1.10.150.900">
    <property type="match status" value="1"/>
</dbReference>
<dbReference type="OrthoDB" id="3665926at2"/>
<dbReference type="SUPFAM" id="SSF55031">
    <property type="entry name" value="Bacterial exopeptidase dimerisation domain"/>
    <property type="match status" value="1"/>
</dbReference>
<keyword evidence="4" id="KW-0378">Hydrolase</keyword>
<dbReference type="InterPro" id="IPR036264">
    <property type="entry name" value="Bact_exopeptidase_dim_dom"/>
</dbReference>
<evidence type="ECO:0000259" key="6">
    <source>
        <dbReference type="Pfam" id="PF07687"/>
    </source>
</evidence>
<name>A0A117J445_TRASO</name>
<dbReference type="GO" id="GO:0046872">
    <property type="term" value="F:metal ion binding"/>
    <property type="evidence" value="ECO:0007669"/>
    <property type="project" value="UniProtKB-KW"/>
</dbReference>
<keyword evidence="8" id="KW-1185">Reference proteome</keyword>
<dbReference type="RefSeq" id="WP_059054293.1">
    <property type="nucleotide sequence ID" value="NZ_LOJF01000009.1"/>
</dbReference>
<keyword evidence="3" id="KW-0479">Metal-binding</keyword>
<reference evidence="7 8" key="1">
    <citation type="submission" date="2015-12" db="EMBL/GenBank/DDBJ databases">
        <title>Draft Genome Sequence of Olsenella scatoligenes SK9K4T; a Producer of 3-Methylindole- (skatole) and 4-Methylphenol- (p-cresol) Isolated from Pig Feces.</title>
        <authorList>
            <person name="Li X."/>
            <person name="Borg B."/>
            <person name="Canibe N."/>
        </authorList>
    </citation>
    <scope>NUCLEOTIDE SEQUENCE [LARGE SCALE GENOMIC DNA]</scope>
    <source>
        <strain evidence="7 8">SK9K4</strain>
    </source>
</reference>
<evidence type="ECO:0000256" key="2">
    <source>
        <dbReference type="ARBA" id="ARBA00022670"/>
    </source>
</evidence>
<evidence type="ECO:0000313" key="7">
    <source>
        <dbReference type="EMBL" id="KUH58344.1"/>
    </source>
</evidence>
<keyword evidence="5" id="KW-0862">Zinc</keyword>
<dbReference type="Gene3D" id="3.30.70.360">
    <property type="match status" value="1"/>
</dbReference>
<dbReference type="STRING" id="1299998.AUL39_04860"/>
<dbReference type="SUPFAM" id="SSF53187">
    <property type="entry name" value="Zn-dependent exopeptidases"/>
    <property type="match status" value="1"/>
</dbReference>
<evidence type="ECO:0000313" key="8">
    <source>
        <dbReference type="Proteomes" id="UP000054078"/>
    </source>
</evidence>
<dbReference type="GO" id="GO:0006508">
    <property type="term" value="P:proteolysis"/>
    <property type="evidence" value="ECO:0007669"/>
    <property type="project" value="UniProtKB-KW"/>
</dbReference>
<dbReference type="EMBL" id="LOJF01000009">
    <property type="protein sequence ID" value="KUH58344.1"/>
    <property type="molecule type" value="Genomic_DNA"/>
</dbReference>
<organism evidence="7 8">
    <name type="scientific">Tractidigestivibacter scatoligenes</name>
    <name type="common">Olsenella scatoligenes</name>
    <dbReference type="NCBI Taxonomy" id="1299998"/>
    <lineage>
        <taxon>Bacteria</taxon>
        <taxon>Bacillati</taxon>
        <taxon>Actinomycetota</taxon>
        <taxon>Coriobacteriia</taxon>
        <taxon>Coriobacteriales</taxon>
        <taxon>Atopobiaceae</taxon>
        <taxon>Tractidigestivibacter</taxon>
    </lineage>
</organism>
<evidence type="ECO:0000256" key="4">
    <source>
        <dbReference type="ARBA" id="ARBA00022801"/>
    </source>
</evidence>